<proteinExistence type="predicted"/>
<dbReference type="AlphaFoldDB" id="A0AA39Z450"/>
<evidence type="ECO:0000256" key="1">
    <source>
        <dbReference type="SAM" id="MobiDB-lite"/>
    </source>
</evidence>
<protein>
    <recommendedName>
        <fullName evidence="4">BTB domain-containing protein</fullName>
    </recommendedName>
</protein>
<dbReference type="EMBL" id="JAUJDW010000003">
    <property type="protein sequence ID" value="KAK0663798.1"/>
    <property type="molecule type" value="Genomic_DNA"/>
</dbReference>
<evidence type="ECO:0000313" key="2">
    <source>
        <dbReference type="EMBL" id="KAK0663798.1"/>
    </source>
</evidence>
<comment type="caution">
    <text evidence="2">The sequence shown here is derived from an EMBL/GenBank/DDBJ whole genome shotgun (WGS) entry which is preliminary data.</text>
</comment>
<evidence type="ECO:0008006" key="4">
    <source>
        <dbReference type="Google" id="ProtNLM"/>
    </source>
</evidence>
<dbReference type="Proteomes" id="UP001175001">
    <property type="component" value="Unassembled WGS sequence"/>
</dbReference>
<evidence type="ECO:0000313" key="3">
    <source>
        <dbReference type="Proteomes" id="UP001175001"/>
    </source>
</evidence>
<gene>
    <name evidence="2" type="ORF">DIS24_g1044</name>
</gene>
<feature type="region of interest" description="Disordered" evidence="1">
    <location>
        <begin position="487"/>
        <end position="514"/>
    </location>
</feature>
<feature type="compositionally biased region" description="Pro residues" evidence="1">
    <location>
        <begin position="82"/>
        <end position="92"/>
    </location>
</feature>
<organism evidence="2 3">
    <name type="scientific">Lasiodiplodia hormozganensis</name>
    <dbReference type="NCBI Taxonomy" id="869390"/>
    <lineage>
        <taxon>Eukaryota</taxon>
        <taxon>Fungi</taxon>
        <taxon>Dikarya</taxon>
        <taxon>Ascomycota</taxon>
        <taxon>Pezizomycotina</taxon>
        <taxon>Dothideomycetes</taxon>
        <taxon>Dothideomycetes incertae sedis</taxon>
        <taxon>Botryosphaeriales</taxon>
        <taxon>Botryosphaeriaceae</taxon>
        <taxon>Lasiodiplodia</taxon>
    </lineage>
</organism>
<keyword evidence="3" id="KW-1185">Reference proteome</keyword>
<feature type="region of interest" description="Disordered" evidence="1">
    <location>
        <begin position="26"/>
        <end position="118"/>
    </location>
</feature>
<accession>A0AA39Z450</accession>
<feature type="compositionally biased region" description="Basic and acidic residues" evidence="1">
    <location>
        <begin position="26"/>
        <end position="41"/>
    </location>
</feature>
<reference evidence="2" key="1">
    <citation type="submission" date="2023-06" db="EMBL/GenBank/DDBJ databases">
        <title>Multi-omics analyses reveal the molecular pathogenesis toolkit of Lasiodiplodia hormozganensis, a cross-kingdom pathogen.</title>
        <authorList>
            <person name="Felix C."/>
            <person name="Meneses R."/>
            <person name="Goncalves M.F.M."/>
            <person name="Tilleman L."/>
            <person name="Duarte A.S."/>
            <person name="Jorrin-Novo J.V."/>
            <person name="Van De Peer Y."/>
            <person name="Deforce D."/>
            <person name="Van Nieuwerburgh F."/>
            <person name="Esteves A.C."/>
            <person name="Alves A."/>
        </authorList>
    </citation>
    <scope>NUCLEOTIDE SEQUENCE</scope>
    <source>
        <strain evidence="2">CBS 339.90</strain>
    </source>
</reference>
<sequence>MATISEIRPDGVHVLDPRGDVILVLEDPHLAQENAEPKPSPEEEMTPLIPEEAPAEEATDSIPEFYTPLPESEKENLEPEPEPSVPEAPIPEPNGDYPDPDEIPVEVPPPAPEPEQEYHDTRVLVSSSILRLASPLFAALLENAATEGKIPDEHSPPELDFTDLEDPDAFISLLQIMHLRTRSVPRTVGLEKLTQLAKLVDQFGCHEAVELFSDGWIDSLQRHLPTDMDGFSEDICRWICIAWVFRREREFKIATKVAQRCACKPLDCREYPIPQETIGASSSFPYSSSYFSSPHYFAAPGSLHETASNTPSTPDSINRTRNRALVTLLLTLNDLVDTYQTSLSAPRCSDECDSLVLGALTRRLKARGLLEWLSDPYPYVPHVGGPAIVAASSVVPDFSVRSLAAWVRELELPSVHGRFWEAAAAAVEAPLLPPPLAPEEPPLPPPAVEVPDDGDVVQVVEAVVPGGGGGGEPDDWGVWGTSTVKGRRNKRKVALREEVPPPPPPWSEDAAAPCDPLAGTKARVAEIEAGLRGLDIESLRI</sequence>
<name>A0AA39Z450_9PEZI</name>